<dbReference type="InterPro" id="IPR003594">
    <property type="entry name" value="HATPase_dom"/>
</dbReference>
<dbReference type="Gene3D" id="2.130.10.10">
    <property type="entry name" value="YVTN repeat-like/Quinoprotein amine dehydrogenase"/>
    <property type="match status" value="2"/>
</dbReference>
<dbReference type="PRINTS" id="PR00344">
    <property type="entry name" value="BCTRLSENSOR"/>
</dbReference>
<dbReference type="Pfam" id="PF07494">
    <property type="entry name" value="Reg_prop"/>
    <property type="match status" value="8"/>
</dbReference>
<proteinExistence type="predicted"/>
<accession>A0A0F9MQB1</accession>
<protein>
    <recommendedName>
        <fullName evidence="3">Histidine kinase domain-containing protein</fullName>
    </recommendedName>
</protein>
<dbReference type="InterPro" id="IPR005467">
    <property type="entry name" value="His_kinase_dom"/>
</dbReference>
<feature type="non-terminal residue" evidence="4">
    <location>
        <position position="1"/>
    </location>
</feature>
<evidence type="ECO:0000256" key="2">
    <source>
        <dbReference type="SAM" id="Coils"/>
    </source>
</evidence>
<dbReference type="InterPro" id="IPR013783">
    <property type="entry name" value="Ig-like_fold"/>
</dbReference>
<dbReference type="SUPFAM" id="SSF55874">
    <property type="entry name" value="ATPase domain of HSP90 chaperone/DNA topoisomerase II/histidine kinase"/>
    <property type="match status" value="1"/>
</dbReference>
<keyword evidence="1" id="KW-0597">Phosphoprotein</keyword>
<evidence type="ECO:0000313" key="4">
    <source>
        <dbReference type="EMBL" id="KKM71397.1"/>
    </source>
</evidence>
<dbReference type="PROSITE" id="PS50109">
    <property type="entry name" value="HIS_KIN"/>
    <property type="match status" value="1"/>
</dbReference>
<dbReference type="InterPro" id="IPR011123">
    <property type="entry name" value="Y_Y_Y"/>
</dbReference>
<sequence length="873" mass="98863">SNNYVLSILEDSNNNLWFGTGGGGVSMYNGETFTHFTEKEGLSNNFVWSILEDSHGNLWFGTYGGGVSKYNGESFNHFAESEGSDENLVWSILEDSQENLWLGTWNVGVIRFNGESLTYFTEKEGLINNDIRSILEDSHGNFWFGTAEGVSMYNGQTFTHFTDKEGLCSNDVWDILEDSQGNIWFAADGVSMYNGETFTNFTEKEGLSDNGVWTILEDSHGNLWFGTMNGVSMYNGETFTHFTEKEGLSNNDVRSILEDSRGNLWFGTRGGGLTMYNGKTLRHFTEKEGLSNNYVWSIVEDNSSNIWISTEKGLNLIEPGPDSVNVAYNNPVIHSYSLQDGLKGMDFLLNSVLLDSKNRIWWGSSKSLIMLDMNNFSIPVEPPALQLNRIEINEQFVDYRHLKDNDSVKVNFIGVAKFYNYPLDLELPYNNNHLTFHFSAIDWSAPHKIKYSYKMEGLNSNWSLPTSEAKADYRGLPYGTYTFKVRAIGEAQKWSEPFIYTFNINPPWWHTLWARMGYAITALLIIIGIVRWRTAKLKHHQKVLKIEIADATHEIRAQKVEVETQRDEIEAQKEEIETQRDEVVSTNEILEKQKHELEFILENLKLAQSQLVQSEKMASVGVLTAGIAHELNNPINFVSNNVNPLLRDVNDIFTVIKKYDEIIKSKKLEGAFGEVNELKGEMDFPFLVKEIIKLLKGIEDGANRSSQIVKGLRSYSRLDEEKCQLYDIHDGIDSALILLHNKIKDRINVRKEYGDFEAIECFPGKLNQVIMNILTNSIQAIDGKGEIIIQTISSSKGIKIIIKDNGKGMTPEVKKHIFDPFYTTKDVGEGTGLGLSISYGIIEQHKGDIDVFSEPGKGAEFIISLPRTQPNHS</sequence>
<dbReference type="InterPro" id="IPR036890">
    <property type="entry name" value="HATPase_C_sf"/>
</dbReference>
<evidence type="ECO:0000259" key="3">
    <source>
        <dbReference type="PROSITE" id="PS50109"/>
    </source>
</evidence>
<dbReference type="CDD" id="cd00082">
    <property type="entry name" value="HisKA"/>
    <property type="match status" value="1"/>
</dbReference>
<comment type="caution">
    <text evidence="4">The sequence shown here is derived from an EMBL/GenBank/DDBJ whole genome shotgun (WGS) entry which is preliminary data.</text>
</comment>
<dbReference type="Gene3D" id="1.10.287.130">
    <property type="match status" value="1"/>
</dbReference>
<dbReference type="SUPFAM" id="SSF47384">
    <property type="entry name" value="Homodimeric domain of signal transducing histidine kinase"/>
    <property type="match status" value="1"/>
</dbReference>
<feature type="domain" description="Histidine kinase" evidence="3">
    <location>
        <begin position="626"/>
        <end position="869"/>
    </location>
</feature>
<dbReference type="Gene3D" id="2.60.40.10">
    <property type="entry name" value="Immunoglobulins"/>
    <property type="match status" value="1"/>
</dbReference>
<dbReference type="PANTHER" id="PTHR43547">
    <property type="entry name" value="TWO-COMPONENT HISTIDINE KINASE"/>
    <property type="match status" value="1"/>
</dbReference>
<evidence type="ECO:0000256" key="1">
    <source>
        <dbReference type="ARBA" id="ARBA00022553"/>
    </source>
</evidence>
<dbReference type="AlphaFoldDB" id="A0A0F9MQB1"/>
<dbReference type="InterPro" id="IPR015943">
    <property type="entry name" value="WD40/YVTN_repeat-like_dom_sf"/>
</dbReference>
<organism evidence="4">
    <name type="scientific">marine sediment metagenome</name>
    <dbReference type="NCBI Taxonomy" id="412755"/>
    <lineage>
        <taxon>unclassified sequences</taxon>
        <taxon>metagenomes</taxon>
        <taxon>ecological metagenomes</taxon>
    </lineage>
</organism>
<dbReference type="Pfam" id="PF07495">
    <property type="entry name" value="Y_Y_Y"/>
    <property type="match status" value="1"/>
</dbReference>
<dbReference type="GO" id="GO:0000155">
    <property type="term" value="F:phosphorelay sensor kinase activity"/>
    <property type="evidence" value="ECO:0007669"/>
    <property type="project" value="InterPro"/>
</dbReference>
<reference evidence="4" key="1">
    <citation type="journal article" date="2015" name="Nature">
        <title>Complex archaea that bridge the gap between prokaryotes and eukaryotes.</title>
        <authorList>
            <person name="Spang A."/>
            <person name="Saw J.H."/>
            <person name="Jorgensen S.L."/>
            <person name="Zaremba-Niedzwiedzka K."/>
            <person name="Martijn J."/>
            <person name="Lind A.E."/>
            <person name="van Eijk R."/>
            <person name="Schleper C."/>
            <person name="Guy L."/>
            <person name="Ettema T.J."/>
        </authorList>
    </citation>
    <scope>NUCLEOTIDE SEQUENCE</scope>
</reference>
<dbReference type="PANTHER" id="PTHR43547:SF2">
    <property type="entry name" value="HYBRID SIGNAL TRANSDUCTION HISTIDINE KINASE C"/>
    <property type="match status" value="1"/>
</dbReference>
<dbReference type="InterPro" id="IPR036097">
    <property type="entry name" value="HisK_dim/P_sf"/>
</dbReference>
<dbReference type="Gene3D" id="3.30.565.10">
    <property type="entry name" value="Histidine kinase-like ATPase, C-terminal domain"/>
    <property type="match status" value="1"/>
</dbReference>
<dbReference type="Pfam" id="PF02518">
    <property type="entry name" value="HATPase_c"/>
    <property type="match status" value="1"/>
</dbReference>
<dbReference type="InterPro" id="IPR011110">
    <property type="entry name" value="Reg_prop"/>
</dbReference>
<dbReference type="InterPro" id="IPR003661">
    <property type="entry name" value="HisK_dim/P_dom"/>
</dbReference>
<dbReference type="SMART" id="SM00387">
    <property type="entry name" value="HATPase_c"/>
    <property type="match status" value="1"/>
</dbReference>
<keyword evidence="2" id="KW-0175">Coiled coil</keyword>
<dbReference type="EMBL" id="LAZR01009645">
    <property type="protein sequence ID" value="KKM71397.1"/>
    <property type="molecule type" value="Genomic_DNA"/>
</dbReference>
<feature type="coiled-coil region" evidence="2">
    <location>
        <begin position="548"/>
        <end position="610"/>
    </location>
</feature>
<gene>
    <name evidence="4" type="ORF">LCGC14_1431020</name>
</gene>
<dbReference type="InterPro" id="IPR004358">
    <property type="entry name" value="Sig_transdc_His_kin-like_C"/>
</dbReference>
<name>A0A0F9MQB1_9ZZZZ</name>
<dbReference type="SUPFAM" id="SSF63829">
    <property type="entry name" value="Calcium-dependent phosphotriesterase"/>
    <property type="match status" value="2"/>
</dbReference>